<proteinExistence type="predicted"/>
<keyword evidence="8" id="KW-1185">Reference proteome</keyword>
<dbReference type="InterPro" id="IPR050328">
    <property type="entry name" value="Dev_Immune_Receptor"/>
</dbReference>
<accession>A0A7E4ULH1</accession>
<dbReference type="SMART" id="SM00409">
    <property type="entry name" value="IG"/>
    <property type="match status" value="1"/>
</dbReference>
<dbReference type="AlphaFoldDB" id="A0A7E4ULH1"/>
<dbReference type="PROSITE" id="PS50835">
    <property type="entry name" value="IG_LIKE"/>
    <property type="match status" value="1"/>
</dbReference>
<dbReference type="InterPro" id="IPR007110">
    <property type="entry name" value="Ig-like_dom"/>
</dbReference>
<evidence type="ECO:0000256" key="3">
    <source>
        <dbReference type="ARBA" id="ARBA00022737"/>
    </source>
</evidence>
<dbReference type="InterPro" id="IPR001611">
    <property type="entry name" value="Leu-rich_rpt"/>
</dbReference>
<dbReference type="Gene3D" id="3.80.10.10">
    <property type="entry name" value="Ribonuclease Inhibitor"/>
    <property type="match status" value="2"/>
</dbReference>
<dbReference type="Pfam" id="PF13855">
    <property type="entry name" value="LRR_8"/>
    <property type="match status" value="3"/>
</dbReference>
<evidence type="ECO:0000256" key="2">
    <source>
        <dbReference type="ARBA" id="ARBA00022729"/>
    </source>
</evidence>
<feature type="chain" id="PRO_5028826043" evidence="6">
    <location>
        <begin position="21"/>
        <end position="744"/>
    </location>
</feature>
<protein>
    <submittedName>
        <fullName evidence="9">Ig-like domain-containing protein</fullName>
    </submittedName>
</protein>
<evidence type="ECO:0000313" key="8">
    <source>
        <dbReference type="Proteomes" id="UP000492821"/>
    </source>
</evidence>
<evidence type="ECO:0000256" key="6">
    <source>
        <dbReference type="SAM" id="SignalP"/>
    </source>
</evidence>
<dbReference type="InterPro" id="IPR003591">
    <property type="entry name" value="Leu-rich_rpt_typical-subtyp"/>
</dbReference>
<keyword evidence="1" id="KW-0433">Leucine-rich repeat</keyword>
<keyword evidence="5" id="KW-0812">Transmembrane</keyword>
<reference evidence="8" key="1">
    <citation type="journal article" date="2013" name="Genetics">
        <title>The draft genome and transcriptome of Panagrellus redivivus are shaped by the harsh demands of a free-living lifestyle.</title>
        <authorList>
            <person name="Srinivasan J."/>
            <person name="Dillman A.R."/>
            <person name="Macchietto M.G."/>
            <person name="Heikkinen L."/>
            <person name="Lakso M."/>
            <person name="Fracchia K.M."/>
            <person name="Antoshechkin I."/>
            <person name="Mortazavi A."/>
            <person name="Wong G."/>
            <person name="Sternberg P.W."/>
        </authorList>
    </citation>
    <scope>NUCLEOTIDE SEQUENCE [LARGE SCALE GENOMIC DNA]</scope>
    <source>
        <strain evidence="8">MT8872</strain>
    </source>
</reference>
<dbReference type="Proteomes" id="UP000492821">
    <property type="component" value="Unassembled WGS sequence"/>
</dbReference>
<dbReference type="InterPro" id="IPR036179">
    <property type="entry name" value="Ig-like_dom_sf"/>
</dbReference>
<evidence type="ECO:0000256" key="1">
    <source>
        <dbReference type="ARBA" id="ARBA00022614"/>
    </source>
</evidence>
<feature type="domain" description="Ig-like" evidence="7">
    <location>
        <begin position="391"/>
        <end position="531"/>
    </location>
</feature>
<keyword evidence="5" id="KW-1133">Transmembrane helix</keyword>
<name>A0A7E4ULH1_PANRE</name>
<evidence type="ECO:0000256" key="4">
    <source>
        <dbReference type="ARBA" id="ARBA00023157"/>
    </source>
</evidence>
<organism evidence="8 9">
    <name type="scientific">Panagrellus redivivus</name>
    <name type="common">Microworm</name>
    <dbReference type="NCBI Taxonomy" id="6233"/>
    <lineage>
        <taxon>Eukaryota</taxon>
        <taxon>Metazoa</taxon>
        <taxon>Ecdysozoa</taxon>
        <taxon>Nematoda</taxon>
        <taxon>Chromadorea</taxon>
        <taxon>Rhabditida</taxon>
        <taxon>Tylenchina</taxon>
        <taxon>Panagrolaimomorpha</taxon>
        <taxon>Panagrolaimoidea</taxon>
        <taxon>Panagrolaimidae</taxon>
        <taxon>Panagrellus</taxon>
    </lineage>
</organism>
<reference evidence="9" key="2">
    <citation type="submission" date="2020-10" db="UniProtKB">
        <authorList>
            <consortium name="WormBaseParasite"/>
        </authorList>
    </citation>
    <scope>IDENTIFICATION</scope>
</reference>
<dbReference type="PANTHER" id="PTHR24373">
    <property type="entry name" value="SLIT RELATED LEUCINE-RICH REPEAT NEURONAL PROTEIN"/>
    <property type="match status" value="1"/>
</dbReference>
<dbReference type="PROSITE" id="PS51450">
    <property type="entry name" value="LRR"/>
    <property type="match status" value="3"/>
</dbReference>
<dbReference type="InterPro" id="IPR003599">
    <property type="entry name" value="Ig_sub"/>
</dbReference>
<keyword evidence="2 6" id="KW-0732">Signal</keyword>
<keyword evidence="4" id="KW-1015">Disulfide bond</keyword>
<dbReference type="SUPFAM" id="SSF52058">
    <property type="entry name" value="L domain-like"/>
    <property type="match status" value="1"/>
</dbReference>
<dbReference type="SUPFAM" id="SSF48726">
    <property type="entry name" value="Immunoglobulin"/>
    <property type="match status" value="1"/>
</dbReference>
<dbReference type="SMART" id="SM00369">
    <property type="entry name" value="LRR_TYP"/>
    <property type="match status" value="8"/>
</dbReference>
<feature type="transmembrane region" description="Helical" evidence="5">
    <location>
        <begin position="636"/>
        <end position="661"/>
    </location>
</feature>
<dbReference type="WBParaSite" id="Pan_g10170.t1">
    <property type="protein sequence ID" value="Pan_g10170.t1"/>
    <property type="gene ID" value="Pan_g10170"/>
</dbReference>
<dbReference type="InterPro" id="IPR013783">
    <property type="entry name" value="Ig-like_fold"/>
</dbReference>
<evidence type="ECO:0000259" key="7">
    <source>
        <dbReference type="PROSITE" id="PS50835"/>
    </source>
</evidence>
<keyword evidence="3" id="KW-0677">Repeat</keyword>
<dbReference type="Gene3D" id="2.60.40.10">
    <property type="entry name" value="Immunoglobulins"/>
    <property type="match status" value="1"/>
</dbReference>
<dbReference type="PANTHER" id="PTHR24373:SF392">
    <property type="entry name" value="NEPHROCAN"/>
    <property type="match status" value="1"/>
</dbReference>
<keyword evidence="5" id="KW-0472">Membrane</keyword>
<sequence>MKGFVNYCLTWIIPIVLIESFEIDDLVKAKKCVSEIKSIKCSQLRRHEVDSLFGALNDSENNRHNDLETFALTLSDFEHLPLLPRLPALRFLDLSSNNISELANPLQITLRNVAYLNLKNNSLGLISHDAFSMFPNLEVIHLEENKILSVDWEAFRLFKLRELYISNNYLPVISGHMLRFTPNLELLDLSGNQIAIVQSSSFYPAQRLSTINLSHNRIQHFKYDSFSTLNQVTTLDLSYNNMTSLPGLDLKQIVGLKMLNLSGNPFGRIVSGDISLPALEELRIDYCQNLKLLEAGAFSGVPKLKRISVAHNPQLTYVSPDSFINVSQLDNIDFRNNSLSNFAPKLFEITKAVQLSGNPFNCNCFSPQLTKFGNIISDKSSISCKTSSSSPNSCSTQPFLAFGNTLVANLGSCFSIYCASTTFSSSIFWTFPNGTHVVGNQSEVPWALNQDKGYAFLPFHVNNDMRADLAAQEGQMRSLDGSIATDNNAARIAATSEQLRFDAVLPEDAGVYRCETHGPDGQTKSQEIHVTIDTPEIQIEPVEIGSYFVTVSWNNSLKICDYTRVSSFLTVQDADGVTRRYTRLSLHNPWRSYNVMRLKPLQNYTICLLYVFNINSQKRNIFETCIDVQTVDSPSFWNSVSITTVSIVLGIPLTLWILVLVRALYYKLHIWHDTTVRAKMNQSISGQSFLSRSSTMASSPSATFIENGNTAGASSMGQSTQMSVLGPLIEEDGYTLEYENNAAL</sequence>
<evidence type="ECO:0000256" key="5">
    <source>
        <dbReference type="SAM" id="Phobius"/>
    </source>
</evidence>
<dbReference type="InterPro" id="IPR032675">
    <property type="entry name" value="LRR_dom_sf"/>
</dbReference>
<feature type="signal peptide" evidence="6">
    <location>
        <begin position="1"/>
        <end position="20"/>
    </location>
</feature>
<evidence type="ECO:0000313" key="9">
    <source>
        <dbReference type="WBParaSite" id="Pan_g10170.t1"/>
    </source>
</evidence>